<keyword evidence="3" id="KW-0862">Zinc</keyword>
<feature type="domain" description="MYND-type" evidence="5">
    <location>
        <begin position="31"/>
        <end position="69"/>
    </location>
</feature>
<dbReference type="PANTHER" id="PTHR12197">
    <property type="entry name" value="HISTONE-LYSINE N-METHYLTRANSFERASE SMYD"/>
    <property type="match status" value="1"/>
</dbReference>
<dbReference type="Proteomes" id="UP000695022">
    <property type="component" value="Unplaced"/>
</dbReference>
<proteinExistence type="predicted"/>
<dbReference type="Gene3D" id="1.25.40.970">
    <property type="match status" value="1"/>
</dbReference>
<dbReference type="PROSITE" id="PS01360">
    <property type="entry name" value="ZF_MYND_1"/>
    <property type="match status" value="1"/>
</dbReference>
<dbReference type="PANTHER" id="PTHR12197:SF251">
    <property type="entry name" value="EG:BACR7C10.4 PROTEIN"/>
    <property type="match status" value="1"/>
</dbReference>
<dbReference type="Gene3D" id="2.170.270.10">
    <property type="entry name" value="SET domain"/>
    <property type="match status" value="1"/>
</dbReference>
<sequence length="418" mass="47545">MLAVDMRAGDLLITAEPYVYVLSNKFRARLCDSCLGRFDRLSRCSCCKFVRYCSRSCQDNDWTDHRLECKALQKVAPNVPTDSARLMARVIWKLNRLEMTAEETHYACNIPLRGFNDLMTHCEDIKRDGLRGKQFGEMVRTLREYVRPEDMPEPRDLLHIFGRIVINSFTLTDMELNPIGVGLYLGPSVIDHSCQPNMVTTFIGPVLQQRAISDIPGGSYTHDALKRSTKCGNVSCTGAVTRAADLSFYPCQVCGFTNFDATYHKQVEKAEKMTQETLLMIENSGGQDPALVLQQCESCLRLQRQVMHPLCVNYVRVLDKAMDACIDQQLWEQAVQYGLQTIECYRRFHPTYDPNVGRQLMKIGKLQLYLEHLEDALTHLQQADEILVISMGAESPLVVELKALLEQCATQLCMRHSL</sequence>
<keyword evidence="2 4" id="KW-0863">Zinc-finger</keyword>
<evidence type="ECO:0000256" key="3">
    <source>
        <dbReference type="ARBA" id="ARBA00022833"/>
    </source>
</evidence>
<dbReference type="Pfam" id="PF01753">
    <property type="entry name" value="zf-MYND"/>
    <property type="match status" value="1"/>
</dbReference>
<evidence type="ECO:0000256" key="2">
    <source>
        <dbReference type="ARBA" id="ARBA00022771"/>
    </source>
</evidence>
<name>A0ABM1E4Q7_PRICU</name>
<dbReference type="PROSITE" id="PS50865">
    <property type="entry name" value="ZF_MYND_2"/>
    <property type="match status" value="1"/>
</dbReference>
<dbReference type="Gene3D" id="6.10.140.2220">
    <property type="match status" value="1"/>
</dbReference>
<keyword evidence="1" id="KW-0479">Metal-binding</keyword>
<protein>
    <submittedName>
        <fullName evidence="7">Histone-lysine N-methyltransferase SMYD3-like</fullName>
    </submittedName>
</protein>
<organism evidence="6 7">
    <name type="scientific">Priapulus caudatus</name>
    <name type="common">Priapulid worm</name>
    <dbReference type="NCBI Taxonomy" id="37621"/>
    <lineage>
        <taxon>Eukaryota</taxon>
        <taxon>Metazoa</taxon>
        <taxon>Ecdysozoa</taxon>
        <taxon>Scalidophora</taxon>
        <taxon>Priapulida</taxon>
        <taxon>Priapulimorpha</taxon>
        <taxon>Priapulimorphida</taxon>
        <taxon>Priapulidae</taxon>
        <taxon>Priapulus</taxon>
    </lineage>
</organism>
<evidence type="ECO:0000259" key="5">
    <source>
        <dbReference type="PROSITE" id="PS50865"/>
    </source>
</evidence>
<evidence type="ECO:0000313" key="6">
    <source>
        <dbReference type="Proteomes" id="UP000695022"/>
    </source>
</evidence>
<evidence type="ECO:0000256" key="1">
    <source>
        <dbReference type="ARBA" id="ARBA00022723"/>
    </source>
</evidence>
<accession>A0ABM1E4Q7</accession>
<dbReference type="SUPFAM" id="SSF82199">
    <property type="entry name" value="SET domain"/>
    <property type="match status" value="1"/>
</dbReference>
<keyword evidence="6" id="KW-1185">Reference proteome</keyword>
<evidence type="ECO:0000313" key="7">
    <source>
        <dbReference type="RefSeq" id="XP_014667178.1"/>
    </source>
</evidence>
<dbReference type="GeneID" id="106808798"/>
<dbReference type="Gene3D" id="1.25.40.10">
    <property type="entry name" value="Tetratricopeptide repeat domain"/>
    <property type="match status" value="1"/>
</dbReference>
<evidence type="ECO:0000256" key="4">
    <source>
        <dbReference type="PROSITE-ProRule" id="PRU00134"/>
    </source>
</evidence>
<dbReference type="InterPro" id="IPR011990">
    <property type="entry name" value="TPR-like_helical_dom_sf"/>
</dbReference>
<dbReference type="InterPro" id="IPR046341">
    <property type="entry name" value="SET_dom_sf"/>
</dbReference>
<dbReference type="SUPFAM" id="SSF144232">
    <property type="entry name" value="HIT/MYND zinc finger-like"/>
    <property type="match status" value="1"/>
</dbReference>
<gene>
    <name evidence="7" type="primary">LOC106808798</name>
</gene>
<dbReference type="InterPro" id="IPR002893">
    <property type="entry name" value="Znf_MYND"/>
</dbReference>
<reference evidence="7" key="1">
    <citation type="submission" date="2025-08" db="UniProtKB">
        <authorList>
            <consortium name="RefSeq"/>
        </authorList>
    </citation>
    <scope>IDENTIFICATION</scope>
</reference>
<dbReference type="Gene3D" id="1.10.220.160">
    <property type="match status" value="1"/>
</dbReference>
<dbReference type="RefSeq" id="XP_014667178.1">
    <property type="nucleotide sequence ID" value="XM_014811692.1"/>
</dbReference>
<dbReference type="InterPro" id="IPR050869">
    <property type="entry name" value="H3K4_H4K5_MeTrfase"/>
</dbReference>